<dbReference type="Gene3D" id="1.10.260.40">
    <property type="entry name" value="lambda repressor-like DNA-binding domains"/>
    <property type="match status" value="1"/>
</dbReference>
<proteinExistence type="predicted"/>
<keyword evidence="1" id="KW-0175">Coiled coil</keyword>
<protein>
    <recommendedName>
        <fullName evidence="2">HTH cro/C1-type domain-containing protein</fullName>
    </recommendedName>
</protein>
<evidence type="ECO:0000256" key="1">
    <source>
        <dbReference type="SAM" id="Coils"/>
    </source>
</evidence>
<keyword evidence="4" id="KW-1185">Reference proteome</keyword>
<dbReference type="InterPro" id="IPR001387">
    <property type="entry name" value="Cro/C1-type_HTH"/>
</dbReference>
<gene>
    <name evidence="3" type="ORF">GCM10023186_44790</name>
</gene>
<name>A0ABP8JMZ6_9BACT</name>
<accession>A0ABP8JMZ6</accession>
<dbReference type="InterPro" id="IPR010982">
    <property type="entry name" value="Lambda_DNA-bd_dom_sf"/>
</dbReference>
<dbReference type="CDD" id="cd00093">
    <property type="entry name" value="HTH_XRE"/>
    <property type="match status" value="1"/>
</dbReference>
<organism evidence="3 4">
    <name type="scientific">Hymenobacter koreensis</name>
    <dbReference type="NCBI Taxonomy" id="1084523"/>
    <lineage>
        <taxon>Bacteria</taxon>
        <taxon>Pseudomonadati</taxon>
        <taxon>Bacteroidota</taxon>
        <taxon>Cytophagia</taxon>
        <taxon>Cytophagales</taxon>
        <taxon>Hymenobacteraceae</taxon>
        <taxon>Hymenobacter</taxon>
    </lineage>
</organism>
<dbReference type="PROSITE" id="PS50943">
    <property type="entry name" value="HTH_CROC1"/>
    <property type="match status" value="1"/>
</dbReference>
<evidence type="ECO:0000313" key="4">
    <source>
        <dbReference type="Proteomes" id="UP001500454"/>
    </source>
</evidence>
<comment type="caution">
    <text evidence="3">The sequence shown here is derived from an EMBL/GenBank/DDBJ whole genome shotgun (WGS) entry which is preliminary data.</text>
</comment>
<dbReference type="Pfam" id="PF01381">
    <property type="entry name" value="HTH_3"/>
    <property type="match status" value="1"/>
</dbReference>
<feature type="coiled-coil region" evidence="1">
    <location>
        <begin position="142"/>
        <end position="169"/>
    </location>
</feature>
<dbReference type="Proteomes" id="UP001500454">
    <property type="component" value="Unassembled WGS sequence"/>
</dbReference>
<dbReference type="RefSeq" id="WP_345227933.1">
    <property type="nucleotide sequence ID" value="NZ_BAABHA010000015.1"/>
</dbReference>
<dbReference type="SMART" id="SM00530">
    <property type="entry name" value="HTH_XRE"/>
    <property type="match status" value="1"/>
</dbReference>
<dbReference type="SUPFAM" id="SSF47413">
    <property type="entry name" value="lambda repressor-like DNA-binding domains"/>
    <property type="match status" value="1"/>
</dbReference>
<dbReference type="EMBL" id="BAABHA010000015">
    <property type="protein sequence ID" value="GAA4393338.1"/>
    <property type="molecule type" value="Genomic_DNA"/>
</dbReference>
<reference evidence="4" key="1">
    <citation type="journal article" date="2019" name="Int. J. Syst. Evol. Microbiol.">
        <title>The Global Catalogue of Microorganisms (GCM) 10K type strain sequencing project: providing services to taxonomists for standard genome sequencing and annotation.</title>
        <authorList>
            <consortium name="The Broad Institute Genomics Platform"/>
            <consortium name="The Broad Institute Genome Sequencing Center for Infectious Disease"/>
            <person name="Wu L."/>
            <person name="Ma J."/>
        </authorList>
    </citation>
    <scope>NUCLEOTIDE SEQUENCE [LARGE SCALE GENOMIC DNA]</scope>
    <source>
        <strain evidence="4">JCM 17924</strain>
    </source>
</reference>
<sequence length="213" mass="23263">MDTTFASRVKQFREFKGLAQQAFAERCQLTQGNVSQMEQGTEPKQSNVAKIISGFPDLNPDWLLLGKGNMLRDGRNLSVAEEPKAGFSARAVSPAELESLYPAELFGQRDVAGAEPARSHGATVAQLQQTLRIQAQESARLIARLEKDNDRLMTLVESLNNQLAELRLQGKTDGNQVDAPGTDALPRNEIKGFTSVRAMWPNGVPRESSAQAA</sequence>
<feature type="domain" description="HTH cro/C1-type" evidence="2">
    <location>
        <begin position="9"/>
        <end position="63"/>
    </location>
</feature>
<evidence type="ECO:0000259" key="2">
    <source>
        <dbReference type="PROSITE" id="PS50943"/>
    </source>
</evidence>
<evidence type="ECO:0000313" key="3">
    <source>
        <dbReference type="EMBL" id="GAA4393338.1"/>
    </source>
</evidence>